<dbReference type="Proteomes" id="UP001589818">
    <property type="component" value="Unassembled WGS sequence"/>
</dbReference>
<evidence type="ECO:0000313" key="2">
    <source>
        <dbReference type="Proteomes" id="UP001589818"/>
    </source>
</evidence>
<dbReference type="RefSeq" id="WP_256555321.1">
    <property type="nucleotide sequence ID" value="NZ_JANHOF010000005.1"/>
</dbReference>
<organism evidence="1 2">
    <name type="scientific">Paenibacillus mendelii</name>
    <dbReference type="NCBI Taxonomy" id="206163"/>
    <lineage>
        <taxon>Bacteria</taxon>
        <taxon>Bacillati</taxon>
        <taxon>Bacillota</taxon>
        <taxon>Bacilli</taxon>
        <taxon>Bacillales</taxon>
        <taxon>Paenibacillaceae</taxon>
        <taxon>Paenibacillus</taxon>
    </lineage>
</organism>
<comment type="caution">
    <text evidence="1">The sequence shown here is derived from an EMBL/GenBank/DDBJ whole genome shotgun (WGS) entry which is preliminary data.</text>
</comment>
<proteinExistence type="predicted"/>
<reference evidence="1 2" key="1">
    <citation type="submission" date="2024-09" db="EMBL/GenBank/DDBJ databases">
        <authorList>
            <person name="Sun Q."/>
            <person name="Mori K."/>
        </authorList>
    </citation>
    <scope>NUCLEOTIDE SEQUENCE [LARGE SCALE GENOMIC DNA]</scope>
    <source>
        <strain evidence="1 2">CCM 4839</strain>
    </source>
</reference>
<accession>A0ABV6JKS7</accession>
<keyword evidence="2" id="KW-1185">Reference proteome</keyword>
<name>A0ABV6JKS7_9BACL</name>
<protein>
    <submittedName>
        <fullName evidence="1">Uncharacterized protein</fullName>
    </submittedName>
</protein>
<sequence length="40" mass="4351">MRLKNEGLLSGGFAADDNSHTVSLENLYGYLPAYGLFKTS</sequence>
<gene>
    <name evidence="1" type="ORF">ACFFJ8_34925</name>
</gene>
<dbReference type="EMBL" id="JBHLVF010000061">
    <property type="protein sequence ID" value="MFC0396530.1"/>
    <property type="molecule type" value="Genomic_DNA"/>
</dbReference>
<evidence type="ECO:0000313" key="1">
    <source>
        <dbReference type="EMBL" id="MFC0396530.1"/>
    </source>
</evidence>